<evidence type="ECO:0000313" key="9">
    <source>
        <dbReference type="Proteomes" id="UP001501570"/>
    </source>
</evidence>
<keyword evidence="4 6" id="KW-1133">Transmembrane helix</keyword>
<feature type="transmembrane region" description="Helical" evidence="6">
    <location>
        <begin position="104"/>
        <end position="127"/>
    </location>
</feature>
<accession>A0ABP9RR36</accession>
<feature type="transmembrane region" description="Helical" evidence="6">
    <location>
        <begin position="392"/>
        <end position="416"/>
    </location>
</feature>
<dbReference type="InterPro" id="IPR036259">
    <property type="entry name" value="MFS_trans_sf"/>
</dbReference>
<feature type="transmembrane region" description="Helical" evidence="6">
    <location>
        <begin position="12"/>
        <end position="32"/>
    </location>
</feature>
<dbReference type="InterPro" id="IPR020846">
    <property type="entry name" value="MFS_dom"/>
</dbReference>
<keyword evidence="5 6" id="KW-0472">Membrane</keyword>
<evidence type="ECO:0000256" key="1">
    <source>
        <dbReference type="ARBA" id="ARBA00004651"/>
    </source>
</evidence>
<sequence length="493" mass="50576">MRERGPLAGRYPAVALMVVLALTPYLVLSAALQPVMPIISQQLHMTNSQINLAGGLANAGYALGTVLSVQLAQHLPQRRLLVVYATVLVIGSVLAAAANGPALFISGHILQGLCTSLLLIAAVPPLVTGFPPGKVRPTAVILNLSIFGGVALGPLIGGIQAEANGWRPLFWIIAGIAGVALLLVVLTFQDVPPAEPTATRSPVAVGLASTGCVAAFYGATQLLIHQSLDASTLAPLTGGLALIVIMLIQQDRTKRPLLSVRPMTSTLPVAGVVGAMSAAAASISAIALIGVLLQDRFSPLRLGLLFLPEFAGAVITAIVFAAVFTTRALHYFALAGMICLSAGIAIVAASVPPSTAVTLIGTALIGLGVGASVTPALFIAGFSLRNIALQRVFAIVELLRAVAAFMVTPILLYIATTVSSRTADGIRTGLWVCLGISVGGTLLAISLYVLGGVRPPTPALPRWFGGDSAWHSPPLLAALRRRAGGSPPETPKA</sequence>
<dbReference type="InterPro" id="IPR011701">
    <property type="entry name" value="MFS"/>
</dbReference>
<protein>
    <recommendedName>
        <fullName evidence="7">Major facilitator superfamily (MFS) profile domain-containing protein</fullName>
    </recommendedName>
</protein>
<dbReference type="PANTHER" id="PTHR42718:SF9">
    <property type="entry name" value="MAJOR FACILITATOR SUPERFAMILY MULTIDRUG TRANSPORTER MFSC"/>
    <property type="match status" value="1"/>
</dbReference>
<feature type="transmembrane region" description="Helical" evidence="6">
    <location>
        <begin position="269"/>
        <end position="293"/>
    </location>
</feature>
<feature type="domain" description="Major facilitator superfamily (MFS) profile" evidence="7">
    <location>
        <begin position="14"/>
        <end position="412"/>
    </location>
</feature>
<dbReference type="PROSITE" id="PS50850">
    <property type="entry name" value="MFS"/>
    <property type="match status" value="1"/>
</dbReference>
<evidence type="ECO:0000313" key="8">
    <source>
        <dbReference type="EMBL" id="GAA5185248.1"/>
    </source>
</evidence>
<feature type="transmembrane region" description="Helical" evidence="6">
    <location>
        <begin position="52"/>
        <end position="69"/>
    </location>
</feature>
<name>A0ABP9RR36_9ACTN</name>
<evidence type="ECO:0000256" key="4">
    <source>
        <dbReference type="ARBA" id="ARBA00022989"/>
    </source>
</evidence>
<proteinExistence type="predicted"/>
<dbReference type="SUPFAM" id="SSF103473">
    <property type="entry name" value="MFS general substrate transporter"/>
    <property type="match status" value="1"/>
</dbReference>
<organism evidence="8 9">
    <name type="scientific">Rugosimonospora acidiphila</name>
    <dbReference type="NCBI Taxonomy" id="556531"/>
    <lineage>
        <taxon>Bacteria</taxon>
        <taxon>Bacillati</taxon>
        <taxon>Actinomycetota</taxon>
        <taxon>Actinomycetes</taxon>
        <taxon>Micromonosporales</taxon>
        <taxon>Micromonosporaceae</taxon>
        <taxon>Rugosimonospora</taxon>
    </lineage>
</organism>
<feature type="transmembrane region" description="Helical" evidence="6">
    <location>
        <begin position="139"/>
        <end position="157"/>
    </location>
</feature>
<evidence type="ECO:0000259" key="7">
    <source>
        <dbReference type="PROSITE" id="PS50850"/>
    </source>
</evidence>
<comment type="subcellular location">
    <subcellularLocation>
        <location evidence="1">Cell membrane</location>
        <topology evidence="1">Multi-pass membrane protein</topology>
    </subcellularLocation>
</comment>
<dbReference type="Gene3D" id="1.20.1250.20">
    <property type="entry name" value="MFS general substrate transporter like domains"/>
    <property type="match status" value="1"/>
</dbReference>
<gene>
    <name evidence="8" type="ORF">GCM10023322_28630</name>
</gene>
<feature type="transmembrane region" description="Helical" evidence="6">
    <location>
        <begin position="428"/>
        <end position="450"/>
    </location>
</feature>
<keyword evidence="9" id="KW-1185">Reference proteome</keyword>
<evidence type="ECO:0000256" key="2">
    <source>
        <dbReference type="ARBA" id="ARBA00022448"/>
    </source>
</evidence>
<evidence type="ECO:0000256" key="6">
    <source>
        <dbReference type="SAM" id="Phobius"/>
    </source>
</evidence>
<reference evidence="9" key="1">
    <citation type="journal article" date="2019" name="Int. J. Syst. Evol. Microbiol.">
        <title>The Global Catalogue of Microorganisms (GCM) 10K type strain sequencing project: providing services to taxonomists for standard genome sequencing and annotation.</title>
        <authorList>
            <consortium name="The Broad Institute Genomics Platform"/>
            <consortium name="The Broad Institute Genome Sequencing Center for Infectious Disease"/>
            <person name="Wu L."/>
            <person name="Ma J."/>
        </authorList>
    </citation>
    <scope>NUCLEOTIDE SEQUENCE [LARGE SCALE GENOMIC DNA]</scope>
    <source>
        <strain evidence="9">JCM 18304</strain>
    </source>
</reference>
<dbReference type="RefSeq" id="WP_345629762.1">
    <property type="nucleotide sequence ID" value="NZ_BAABJQ010000007.1"/>
</dbReference>
<feature type="transmembrane region" description="Helical" evidence="6">
    <location>
        <begin position="203"/>
        <end position="224"/>
    </location>
</feature>
<feature type="transmembrane region" description="Helical" evidence="6">
    <location>
        <begin position="357"/>
        <end position="380"/>
    </location>
</feature>
<keyword evidence="2" id="KW-0813">Transport</keyword>
<comment type="caution">
    <text evidence="8">The sequence shown here is derived from an EMBL/GenBank/DDBJ whole genome shotgun (WGS) entry which is preliminary data.</text>
</comment>
<feature type="transmembrane region" description="Helical" evidence="6">
    <location>
        <begin position="169"/>
        <end position="191"/>
    </location>
</feature>
<dbReference type="PANTHER" id="PTHR42718">
    <property type="entry name" value="MAJOR FACILITATOR SUPERFAMILY MULTIDRUG TRANSPORTER MFSC"/>
    <property type="match status" value="1"/>
</dbReference>
<feature type="transmembrane region" description="Helical" evidence="6">
    <location>
        <begin position="305"/>
        <end position="324"/>
    </location>
</feature>
<evidence type="ECO:0000256" key="5">
    <source>
        <dbReference type="ARBA" id="ARBA00023136"/>
    </source>
</evidence>
<keyword evidence="3 6" id="KW-0812">Transmembrane</keyword>
<evidence type="ECO:0000256" key="3">
    <source>
        <dbReference type="ARBA" id="ARBA00022692"/>
    </source>
</evidence>
<dbReference type="Pfam" id="PF07690">
    <property type="entry name" value="MFS_1"/>
    <property type="match status" value="1"/>
</dbReference>
<dbReference type="EMBL" id="BAABJQ010000007">
    <property type="protein sequence ID" value="GAA5185248.1"/>
    <property type="molecule type" value="Genomic_DNA"/>
</dbReference>
<feature type="transmembrane region" description="Helical" evidence="6">
    <location>
        <begin position="230"/>
        <end position="248"/>
    </location>
</feature>
<feature type="transmembrane region" description="Helical" evidence="6">
    <location>
        <begin position="81"/>
        <end position="98"/>
    </location>
</feature>
<dbReference type="Proteomes" id="UP001501570">
    <property type="component" value="Unassembled WGS sequence"/>
</dbReference>
<feature type="transmembrane region" description="Helical" evidence="6">
    <location>
        <begin position="331"/>
        <end position="351"/>
    </location>
</feature>